<reference evidence="1" key="1">
    <citation type="journal article" date="2012" name="Nat. Biotechnol.">
        <title>Draft genome sequence of pigeonpea (Cajanus cajan), an orphan legume crop of resource-poor farmers.</title>
        <authorList>
            <person name="Varshney R.K."/>
            <person name="Chen W."/>
            <person name="Li Y."/>
            <person name="Bharti A.K."/>
            <person name="Saxena R.K."/>
            <person name="Schlueter J.A."/>
            <person name="Donoghue M.T."/>
            <person name="Azam S."/>
            <person name="Fan G."/>
            <person name="Whaley A.M."/>
            <person name="Farmer A.D."/>
            <person name="Sheridan J."/>
            <person name="Iwata A."/>
            <person name="Tuteja R."/>
            <person name="Penmetsa R.V."/>
            <person name="Wu W."/>
            <person name="Upadhyaya H.D."/>
            <person name="Yang S.P."/>
            <person name="Shah T."/>
            <person name="Saxena K.B."/>
            <person name="Michael T."/>
            <person name="McCombie W.R."/>
            <person name="Yang B."/>
            <person name="Zhang G."/>
            <person name="Yang H."/>
            <person name="Wang J."/>
            <person name="Spillane C."/>
            <person name="Cook D.R."/>
            <person name="May G.D."/>
            <person name="Xu X."/>
            <person name="Jackson S.A."/>
        </authorList>
    </citation>
    <scope>NUCLEOTIDE SEQUENCE [LARGE SCALE GENOMIC DNA]</scope>
</reference>
<dbReference type="Proteomes" id="UP000075243">
    <property type="component" value="Unassembled WGS sequence"/>
</dbReference>
<dbReference type="PANTHER" id="PTHR35317:SF27">
    <property type="entry name" value="RETROVIRUS-RELATED POL POLYPROTEIN FROM TRANSPOSON TNT 1-94"/>
    <property type="match status" value="1"/>
</dbReference>
<sequence length="73" mass="8701">MHAGLADYIFTKIMDLETAKQVWDKIQDEFEVSSRVKSIRLLKLKREFELMKMKDNKSVKDYSSRLMDVVNQM</sequence>
<gene>
    <name evidence="1" type="ORF">KK1_037721</name>
</gene>
<evidence type="ECO:0008006" key="3">
    <source>
        <dbReference type="Google" id="ProtNLM"/>
    </source>
</evidence>
<evidence type="ECO:0000313" key="2">
    <source>
        <dbReference type="Proteomes" id="UP000075243"/>
    </source>
</evidence>
<dbReference type="Gramene" id="C.cajan_39124.t">
    <property type="protein sequence ID" value="C.cajan_39124.t.cds1"/>
    <property type="gene ID" value="C.cajan_39124"/>
</dbReference>
<dbReference type="OMA" id="IMTCETT"/>
<organism evidence="1 2">
    <name type="scientific">Cajanus cajan</name>
    <name type="common">Pigeon pea</name>
    <name type="synonym">Cajanus indicus</name>
    <dbReference type="NCBI Taxonomy" id="3821"/>
    <lineage>
        <taxon>Eukaryota</taxon>
        <taxon>Viridiplantae</taxon>
        <taxon>Streptophyta</taxon>
        <taxon>Embryophyta</taxon>
        <taxon>Tracheophyta</taxon>
        <taxon>Spermatophyta</taxon>
        <taxon>Magnoliopsida</taxon>
        <taxon>eudicotyledons</taxon>
        <taxon>Gunneridae</taxon>
        <taxon>Pentapetalae</taxon>
        <taxon>rosids</taxon>
        <taxon>fabids</taxon>
        <taxon>Fabales</taxon>
        <taxon>Fabaceae</taxon>
        <taxon>Papilionoideae</taxon>
        <taxon>50 kb inversion clade</taxon>
        <taxon>NPAAA clade</taxon>
        <taxon>indigoferoid/millettioid clade</taxon>
        <taxon>Phaseoleae</taxon>
        <taxon>Cajanus</taxon>
    </lineage>
</organism>
<dbReference type="EMBL" id="KQ483805">
    <property type="protein sequence ID" value="KYP40928.1"/>
    <property type="molecule type" value="Genomic_DNA"/>
</dbReference>
<dbReference type="Pfam" id="PF14223">
    <property type="entry name" value="Retrotran_gag_2"/>
    <property type="match status" value="1"/>
</dbReference>
<dbReference type="PANTHER" id="PTHR35317">
    <property type="entry name" value="OS04G0629600 PROTEIN"/>
    <property type="match status" value="1"/>
</dbReference>
<dbReference type="AlphaFoldDB" id="A0A151RE79"/>
<proteinExistence type="predicted"/>
<accession>A0A151RE79</accession>
<evidence type="ECO:0000313" key="1">
    <source>
        <dbReference type="EMBL" id="KYP40928.1"/>
    </source>
</evidence>
<protein>
    <recommendedName>
        <fullName evidence="3">Retrovirus-related Pol polyprotein from transposon TNT 1-94</fullName>
    </recommendedName>
</protein>
<keyword evidence="2" id="KW-1185">Reference proteome</keyword>
<name>A0A151RE79_CAJCA</name>